<feature type="region of interest" description="Disordered" evidence="5">
    <location>
        <begin position="300"/>
        <end position="342"/>
    </location>
</feature>
<dbReference type="SUPFAM" id="SSF47095">
    <property type="entry name" value="HMG-box"/>
    <property type="match status" value="2"/>
</dbReference>
<proteinExistence type="predicted"/>
<feature type="domain" description="HMG box" evidence="6">
    <location>
        <begin position="203"/>
        <end position="270"/>
    </location>
</feature>
<dbReference type="AlphaFoldDB" id="A0AAV1PHW6"/>
<dbReference type="GO" id="GO:0003677">
    <property type="term" value="F:DNA binding"/>
    <property type="evidence" value="ECO:0007669"/>
    <property type="project" value="UniProtKB-UniRule"/>
</dbReference>
<evidence type="ECO:0000256" key="2">
    <source>
        <dbReference type="ARBA" id="ARBA00023125"/>
    </source>
</evidence>
<accession>A0AAV1PHW6</accession>
<name>A0AAV1PHW6_SCOSC</name>
<dbReference type="Pfam" id="PF00505">
    <property type="entry name" value="HMG_box"/>
    <property type="match status" value="1"/>
</dbReference>
<evidence type="ECO:0000256" key="1">
    <source>
        <dbReference type="ARBA" id="ARBA00004123"/>
    </source>
</evidence>
<evidence type="ECO:0000256" key="4">
    <source>
        <dbReference type="PROSITE-ProRule" id="PRU00267"/>
    </source>
</evidence>
<dbReference type="PANTHER" id="PTHR46318:SF2">
    <property type="entry name" value="NUCLEOLAR TRANSCRIPTION FACTOR 1"/>
    <property type="match status" value="1"/>
</dbReference>
<dbReference type="EMBL" id="CAWUFR010000169">
    <property type="protein sequence ID" value="CAK6971015.1"/>
    <property type="molecule type" value="Genomic_DNA"/>
</dbReference>
<protein>
    <submittedName>
        <fullName evidence="7">Nucleolar transcription factor 1-like</fullName>
    </submittedName>
</protein>
<evidence type="ECO:0000256" key="5">
    <source>
        <dbReference type="SAM" id="MobiDB-lite"/>
    </source>
</evidence>
<dbReference type="PROSITE" id="PS50118">
    <property type="entry name" value="HMG_BOX_2"/>
    <property type="match status" value="2"/>
</dbReference>
<reference evidence="7 8" key="1">
    <citation type="submission" date="2024-01" db="EMBL/GenBank/DDBJ databases">
        <authorList>
            <person name="Alioto T."/>
            <person name="Alioto T."/>
            <person name="Gomez Garrido J."/>
        </authorList>
    </citation>
    <scope>NUCLEOTIDE SEQUENCE [LARGE SCALE GENOMIC DNA]</scope>
</reference>
<dbReference type="SMART" id="SM00398">
    <property type="entry name" value="HMG"/>
    <property type="match status" value="2"/>
</dbReference>
<dbReference type="PANTHER" id="PTHR46318">
    <property type="entry name" value="UPSTREAM BINDING TRANSCRIPTION FACTOR"/>
    <property type="match status" value="1"/>
</dbReference>
<comment type="caution">
    <text evidence="7">The sequence shown here is derived from an EMBL/GenBank/DDBJ whole genome shotgun (WGS) entry which is preliminary data.</text>
</comment>
<feature type="compositionally biased region" description="Acidic residues" evidence="5">
    <location>
        <begin position="309"/>
        <end position="342"/>
    </location>
</feature>
<dbReference type="Proteomes" id="UP001314229">
    <property type="component" value="Unassembled WGS sequence"/>
</dbReference>
<feature type="domain" description="HMG box" evidence="6">
    <location>
        <begin position="97"/>
        <end position="165"/>
    </location>
</feature>
<keyword evidence="2 4" id="KW-0238">DNA-binding</keyword>
<keyword evidence="8" id="KW-1185">Reference proteome</keyword>
<evidence type="ECO:0000259" key="6">
    <source>
        <dbReference type="PROSITE" id="PS50118"/>
    </source>
</evidence>
<evidence type="ECO:0000313" key="7">
    <source>
        <dbReference type="EMBL" id="CAK6971015.1"/>
    </source>
</evidence>
<feature type="DNA-binding region" description="HMG box" evidence="4">
    <location>
        <begin position="203"/>
        <end position="270"/>
    </location>
</feature>
<evidence type="ECO:0000313" key="8">
    <source>
        <dbReference type="Proteomes" id="UP001314229"/>
    </source>
</evidence>
<dbReference type="InterPro" id="IPR009071">
    <property type="entry name" value="HMG_box_dom"/>
</dbReference>
<dbReference type="GO" id="GO:0005634">
    <property type="term" value="C:nucleus"/>
    <property type="evidence" value="ECO:0007669"/>
    <property type="project" value="UniProtKB-SubCell"/>
</dbReference>
<evidence type="ECO:0000256" key="3">
    <source>
        <dbReference type="ARBA" id="ARBA00023242"/>
    </source>
</evidence>
<feature type="region of interest" description="Disordered" evidence="5">
    <location>
        <begin position="183"/>
        <end position="203"/>
    </location>
</feature>
<comment type="subcellular location">
    <subcellularLocation>
        <location evidence="1">Nucleus</location>
    </subcellularLocation>
</comment>
<organism evidence="7 8">
    <name type="scientific">Scomber scombrus</name>
    <name type="common">Atlantic mackerel</name>
    <name type="synonym">Scomber vernalis</name>
    <dbReference type="NCBI Taxonomy" id="13677"/>
    <lineage>
        <taxon>Eukaryota</taxon>
        <taxon>Metazoa</taxon>
        <taxon>Chordata</taxon>
        <taxon>Craniata</taxon>
        <taxon>Vertebrata</taxon>
        <taxon>Euteleostomi</taxon>
        <taxon>Actinopterygii</taxon>
        <taxon>Neopterygii</taxon>
        <taxon>Teleostei</taxon>
        <taxon>Neoteleostei</taxon>
        <taxon>Acanthomorphata</taxon>
        <taxon>Pelagiaria</taxon>
        <taxon>Scombriformes</taxon>
        <taxon>Scombridae</taxon>
        <taxon>Scomber</taxon>
    </lineage>
</organism>
<dbReference type="InterPro" id="IPR036910">
    <property type="entry name" value="HMG_box_dom_sf"/>
</dbReference>
<keyword evidence="3 4" id="KW-0539">Nucleus</keyword>
<sequence length="349" mass="41457">MKTKQSEWTKANLQRLLATIKTNISGNDRMRVFYQGIKSIDWDEVAFPPFSPEACQKKWDEMSRKMRKFRTLTELIVEAEDVISDPSQNQKIHPELPKTPLTPSAMFYKENVAKFHEKKPKLKQRELMTLVLKEYKALPREEKAKYVKKYQLTKEEYEKSMEKFREQYEDAPVHGEKRKNVSEHIQNGNKRQAKSGKTFPGEPKMPPRAANLIFYKERLKKTNNSIARTSEYDSNIHHMWKDLPNREKERYKEQCDDLFRKYSKKLQNWFKTLTTAEQEGYRICNPSKCKYLDDKHFKTNNTDMNTISDSEDEDIEYSSSDEGEDEEGEEEEEDGDDDDDDDIIMFEIY</sequence>
<gene>
    <name evidence="7" type="ORF">FSCOSCO3_A034442</name>
</gene>
<dbReference type="InterPro" id="IPR051762">
    <property type="entry name" value="UBF1"/>
</dbReference>
<dbReference type="Gene3D" id="1.10.30.10">
    <property type="entry name" value="High mobility group box domain"/>
    <property type="match status" value="2"/>
</dbReference>
<feature type="DNA-binding region" description="HMG box" evidence="4">
    <location>
        <begin position="97"/>
        <end position="165"/>
    </location>
</feature>